<feature type="coiled-coil region" evidence="3">
    <location>
        <begin position="698"/>
        <end position="746"/>
    </location>
</feature>
<dbReference type="SUPFAM" id="SSF56672">
    <property type="entry name" value="DNA/RNA polymerases"/>
    <property type="match status" value="1"/>
</dbReference>
<dbReference type="OrthoDB" id="5871067at2759"/>
<comment type="caution">
    <text evidence="7">The sequence shown here is derived from an EMBL/GenBank/DDBJ whole genome shotgun (WGS) entry which is preliminary data.</text>
</comment>
<gene>
    <name evidence="7" type="ORF">AWC38_SpisGene12219</name>
</gene>
<feature type="domain" description="DDE Tnp4" evidence="5">
    <location>
        <begin position="902"/>
        <end position="1061"/>
    </location>
</feature>
<keyword evidence="3" id="KW-0175">Coiled coil</keyword>
<accession>A0A2B4S362</accession>
<evidence type="ECO:0000256" key="4">
    <source>
        <dbReference type="SAM" id="MobiDB-lite"/>
    </source>
</evidence>
<evidence type="ECO:0000313" key="7">
    <source>
        <dbReference type="EMBL" id="PFX23220.1"/>
    </source>
</evidence>
<feature type="coiled-coil region" evidence="3">
    <location>
        <begin position="448"/>
        <end position="496"/>
    </location>
</feature>
<evidence type="ECO:0000256" key="3">
    <source>
        <dbReference type="SAM" id="Coils"/>
    </source>
</evidence>
<proteinExistence type="predicted"/>
<comment type="cofactor">
    <cofactor evidence="1">
        <name>a divalent metal cation</name>
        <dbReference type="ChEBI" id="CHEBI:60240"/>
    </cofactor>
</comment>
<sequence length="1069" mass="121992">MSDHYCNRYWRRKHLPLTLIAVEPPSGWRGASVNHSKASLEWLMWVQHHSGGRIQHTRQGGGHCIPIGPLSYFDDGYDAETHTVYEFHGCIFHSCRSSYPKRKQIPFCSDGLTVEVLRQQTNQKNLKKLRGRGYRVVEMWGCQWEQEKKDTPTIVDFLKDMDIISPLNSREGFFGGRTGAACLYYTANLAEDEEIRYVDVASEYPFVNKYGEYPVGHPDIYFEPENQNLRSYFRLMKVDIVPPTGLYNPVLPFRRKIALIEAAPANAPKPTALPPAIRGGMIAAKGAKDITFETIKDGTWVDDKPPFGLAGDMVTDIKFAGFRERKTLTGRVHPSETSVPSRFIWSVSPKKRKPPKNRLRSTASSSRKRKLDKTPENNKSVIADSAVEEEQHSGDRTENKCVIAESAVDEEQHSRYSNVKKCVIAESAVEEEQHSGDSMEDDNTCISCKELQDKLVCLEEVLAEQKRRSEELLKENESLQSKVRSLEDTNSSLESRTFCVDRFDRDQDVAFYTGFPNINVFNAMLEYLDPGTDCENIRPKEKVSEDLPDDFYEEGSEQTEQYVSNKRGPKCKIKPRDQFFIVICRLRRGFAELHLAHLYCVGQSTISRIFVTWINFMKRKLDKTAENNKSVIADSAVEEEQHSGDRTENKCVIAESAVDEEQHSRYSNVKKCVIAESAVEEEQHSGDSMEDDNTCISCKELQDKLVCLEEVLAEQKRRSEELLKENESLQSKVRSLEDTNSSLESRTFCVDRFDRDQDVAFYTGFPNINVFNAMLEYLDPGTDCENIRPKEKASEDLPDDFYEEGSEQTEQYVNNKRGPKCKIKPRDQFFIVICRLRRGFAELHLAHLYCVGQSTISRIFVTWINFMYLKFAPICIWPSRRTIDETMPAIFKEKYPHTRVIIDCTEVRCEMPSSLLLNSELFSSYKNHVTLKALIGIAPSGAITFISQLYTGSISDREIVTRSGFLAQDFECGDQVMADKGFQIDDLLPLGVQNNIPPFLGGDSQMSAENVVKTQQIASVRIHVERAINKIKNFHIWDKVIPLSMFGVVSQMWSVCAFLCNTHDPLISE</sequence>
<dbReference type="Gene3D" id="3.40.960.10">
    <property type="entry name" value="VSR Endonuclease"/>
    <property type="match status" value="1"/>
</dbReference>
<name>A0A2B4S362_STYPI</name>
<protein>
    <recommendedName>
        <fullName evidence="9">DNA-directed DNA polymerase</fullName>
    </recommendedName>
</protein>
<evidence type="ECO:0000256" key="2">
    <source>
        <dbReference type="ARBA" id="ARBA00022723"/>
    </source>
</evidence>
<evidence type="ECO:0000259" key="6">
    <source>
        <dbReference type="Pfam" id="PF13613"/>
    </source>
</evidence>
<feature type="domain" description="Transposase Helix-turn-helix" evidence="6">
    <location>
        <begin position="571"/>
        <end position="621"/>
    </location>
</feature>
<dbReference type="AlphaFoldDB" id="A0A2B4S362"/>
<organism evidence="7 8">
    <name type="scientific">Stylophora pistillata</name>
    <name type="common">Smooth cauliflower coral</name>
    <dbReference type="NCBI Taxonomy" id="50429"/>
    <lineage>
        <taxon>Eukaryota</taxon>
        <taxon>Metazoa</taxon>
        <taxon>Cnidaria</taxon>
        <taxon>Anthozoa</taxon>
        <taxon>Hexacorallia</taxon>
        <taxon>Scleractinia</taxon>
        <taxon>Astrocoeniina</taxon>
        <taxon>Pocilloporidae</taxon>
        <taxon>Stylophora</taxon>
    </lineage>
</organism>
<dbReference type="Proteomes" id="UP000225706">
    <property type="component" value="Unassembled WGS sequence"/>
</dbReference>
<dbReference type="GO" id="GO:0046872">
    <property type="term" value="F:metal ion binding"/>
    <property type="evidence" value="ECO:0007669"/>
    <property type="project" value="UniProtKB-KW"/>
</dbReference>
<dbReference type="PANTHER" id="PTHR23080:SF143">
    <property type="entry name" value="SI:DKEY-56D12.4"/>
    <property type="match status" value="1"/>
</dbReference>
<dbReference type="PANTHER" id="PTHR23080">
    <property type="entry name" value="THAP DOMAIN PROTEIN"/>
    <property type="match status" value="1"/>
</dbReference>
<dbReference type="InterPro" id="IPR043502">
    <property type="entry name" value="DNA/RNA_pol_sf"/>
</dbReference>
<dbReference type="EMBL" id="LSMT01000214">
    <property type="protein sequence ID" value="PFX23220.1"/>
    <property type="molecule type" value="Genomic_DNA"/>
</dbReference>
<dbReference type="Pfam" id="PF13359">
    <property type="entry name" value="DDE_Tnp_4"/>
    <property type="match status" value="1"/>
</dbReference>
<evidence type="ECO:0000313" key="8">
    <source>
        <dbReference type="Proteomes" id="UP000225706"/>
    </source>
</evidence>
<keyword evidence="2" id="KW-0479">Metal-binding</keyword>
<dbReference type="InterPro" id="IPR027806">
    <property type="entry name" value="HARBI1_dom"/>
</dbReference>
<dbReference type="InterPro" id="IPR027805">
    <property type="entry name" value="Transposase_HTH_dom"/>
</dbReference>
<feature type="domain" description="Transposase Helix-turn-helix" evidence="6">
    <location>
        <begin position="821"/>
        <end position="872"/>
    </location>
</feature>
<keyword evidence="8" id="KW-1185">Reference proteome</keyword>
<feature type="region of interest" description="Disordered" evidence="4">
    <location>
        <begin position="343"/>
        <end position="397"/>
    </location>
</feature>
<dbReference type="Pfam" id="PF13613">
    <property type="entry name" value="HTH_Tnp_4"/>
    <property type="match status" value="2"/>
</dbReference>
<evidence type="ECO:0000256" key="1">
    <source>
        <dbReference type="ARBA" id="ARBA00001968"/>
    </source>
</evidence>
<reference evidence="8" key="1">
    <citation type="journal article" date="2017" name="bioRxiv">
        <title>Comparative analysis of the genomes of Stylophora pistillata and Acropora digitifera provides evidence for extensive differences between species of corals.</title>
        <authorList>
            <person name="Voolstra C.R."/>
            <person name="Li Y."/>
            <person name="Liew Y.J."/>
            <person name="Baumgarten S."/>
            <person name="Zoccola D."/>
            <person name="Flot J.-F."/>
            <person name="Tambutte S."/>
            <person name="Allemand D."/>
            <person name="Aranda M."/>
        </authorList>
    </citation>
    <scope>NUCLEOTIDE SEQUENCE [LARGE SCALE GENOMIC DNA]</scope>
</reference>
<evidence type="ECO:0000259" key="5">
    <source>
        <dbReference type="Pfam" id="PF13359"/>
    </source>
</evidence>
<evidence type="ECO:0008006" key="9">
    <source>
        <dbReference type="Google" id="ProtNLM"/>
    </source>
</evidence>
<feature type="compositionally biased region" description="Basic residues" evidence="4">
    <location>
        <begin position="349"/>
        <end position="359"/>
    </location>
</feature>